<dbReference type="PANTHER" id="PTHR35271">
    <property type="entry name" value="ABC TRANSPORTER, SUBSTRATE-BINDING LIPOPROTEIN-RELATED"/>
    <property type="match status" value="1"/>
</dbReference>
<dbReference type="Gene3D" id="3.40.50.2300">
    <property type="match status" value="2"/>
</dbReference>
<protein>
    <submittedName>
        <fullName evidence="1">ABC-type uncharacterized transport system substrate-binding protein</fullName>
    </submittedName>
</protein>
<name>A0A4R1HFG7_9GAMM</name>
<proteinExistence type="predicted"/>
<dbReference type="PANTHER" id="PTHR35271:SF1">
    <property type="entry name" value="ABC TRANSPORTER, SUBSTRATE-BINDING LIPOPROTEIN"/>
    <property type="match status" value="1"/>
</dbReference>
<evidence type="ECO:0000313" key="2">
    <source>
        <dbReference type="Proteomes" id="UP000295707"/>
    </source>
</evidence>
<dbReference type="OrthoDB" id="9178917at2"/>
<evidence type="ECO:0000313" key="1">
    <source>
        <dbReference type="EMBL" id="TCK18960.1"/>
    </source>
</evidence>
<sequence>MSKQYRKTGMLEYVHSIPMAILLVTTLTLIVFFMAPDSVQAKETVNILFVSSQNTSPYLRFVEEAELELRKGDSLSVNTTTLSANQLGNDKFTNTALTYDLIVSLGKKAAEAVLKLKPETPVLYTLIPEVTYNSLKQSGNLACPDRQCSAVYIDQPLNRLLHIVAVAFDGQRELGVLLGPLSVKQSDMLDQLAKKTRFTLHTELARNQQEILPALNSILKQSGLLLSIPDPVVYNRKTAKSILLTTYRHRVPVIAYSRAYAEAGATLSVFSTPKQIAVQTVSVIQDFFDSDTNALQPPQHPKRYSIKVNRHVAESLGLDFDANPTFQSLLKEADDEES</sequence>
<dbReference type="InterPro" id="IPR007487">
    <property type="entry name" value="ABC_transpt-TYRBP-like"/>
</dbReference>
<reference evidence="1 2" key="1">
    <citation type="submission" date="2019-03" db="EMBL/GenBank/DDBJ databases">
        <title>Genomic Encyclopedia of Type Strains, Phase IV (KMG-IV): sequencing the most valuable type-strain genomes for metagenomic binning, comparative biology and taxonomic classification.</title>
        <authorList>
            <person name="Goeker M."/>
        </authorList>
    </citation>
    <scope>NUCLEOTIDE SEQUENCE [LARGE SCALE GENOMIC DNA]</scope>
    <source>
        <strain evidence="1 2">DSM 19610</strain>
    </source>
</reference>
<comment type="caution">
    <text evidence="1">The sequence shown here is derived from an EMBL/GenBank/DDBJ whole genome shotgun (WGS) entry which is preliminary data.</text>
</comment>
<keyword evidence="2" id="KW-1185">Reference proteome</keyword>
<accession>A0A4R1HFG7</accession>
<gene>
    <name evidence="1" type="ORF">DFR30_2249</name>
</gene>
<dbReference type="EMBL" id="SMFX01000001">
    <property type="protein sequence ID" value="TCK18960.1"/>
    <property type="molecule type" value="Genomic_DNA"/>
</dbReference>
<dbReference type="AlphaFoldDB" id="A0A4R1HFG7"/>
<dbReference type="Proteomes" id="UP000295707">
    <property type="component" value="Unassembled WGS sequence"/>
</dbReference>
<dbReference type="Pfam" id="PF04392">
    <property type="entry name" value="ABC_sub_bind"/>
    <property type="match status" value="1"/>
</dbReference>
<organism evidence="1 2">
    <name type="scientific">Thiogranum longum</name>
    <dbReference type="NCBI Taxonomy" id="1537524"/>
    <lineage>
        <taxon>Bacteria</taxon>
        <taxon>Pseudomonadati</taxon>
        <taxon>Pseudomonadota</taxon>
        <taxon>Gammaproteobacteria</taxon>
        <taxon>Chromatiales</taxon>
        <taxon>Ectothiorhodospiraceae</taxon>
        <taxon>Thiogranum</taxon>
    </lineage>
</organism>
<dbReference type="RefSeq" id="WP_132973214.1">
    <property type="nucleotide sequence ID" value="NZ_SMFX01000001.1"/>
</dbReference>